<gene>
    <name evidence="1" type="ORF">Cco03nite_75860</name>
</gene>
<accession>A0A8J3PDB2</accession>
<evidence type="ECO:0000313" key="2">
    <source>
        <dbReference type="Proteomes" id="UP000630887"/>
    </source>
</evidence>
<reference evidence="1 2" key="1">
    <citation type="submission" date="2021-01" db="EMBL/GenBank/DDBJ databases">
        <title>Whole genome shotgun sequence of Catellatospora coxensis NBRC 107359.</title>
        <authorList>
            <person name="Komaki H."/>
            <person name="Tamura T."/>
        </authorList>
    </citation>
    <scope>NUCLEOTIDE SEQUENCE [LARGE SCALE GENOMIC DNA]</scope>
    <source>
        <strain evidence="1 2">NBRC 107359</strain>
    </source>
</reference>
<comment type="caution">
    <text evidence="1">The sequence shown here is derived from an EMBL/GenBank/DDBJ whole genome shotgun (WGS) entry which is preliminary data.</text>
</comment>
<keyword evidence="2" id="KW-1185">Reference proteome</keyword>
<dbReference type="EMBL" id="BONI01000104">
    <property type="protein sequence ID" value="GIG10886.1"/>
    <property type="molecule type" value="Genomic_DNA"/>
</dbReference>
<proteinExistence type="predicted"/>
<name>A0A8J3PDB2_9ACTN</name>
<evidence type="ECO:0000313" key="1">
    <source>
        <dbReference type="EMBL" id="GIG10886.1"/>
    </source>
</evidence>
<sequence length="217" mass="23981">MSPSPWTPPPVTVDFTCDDKTYTIAMDAKGAPMFTKVWAAKIDHCEGYGSDDKIARSTPALTTFEAAVDRLLGHEEYDSTLADIYVVCAMVDPNTDYAGTGEMALTDEREMKAALTLCPKHPRASQWKLVLSGRIFEDGTYLVGQQSKPGEYVKPGTYVIQLGPDDGVIDGCYWERTNKSGNIIDNNFILSAKRVQVTIRSGDYSFTSRDCGTWRPL</sequence>
<dbReference type="Proteomes" id="UP000630887">
    <property type="component" value="Unassembled WGS sequence"/>
</dbReference>
<protein>
    <submittedName>
        <fullName evidence="1">Uncharacterized protein</fullName>
    </submittedName>
</protein>
<organism evidence="1 2">
    <name type="scientific">Catellatospora coxensis</name>
    <dbReference type="NCBI Taxonomy" id="310354"/>
    <lineage>
        <taxon>Bacteria</taxon>
        <taxon>Bacillati</taxon>
        <taxon>Actinomycetota</taxon>
        <taxon>Actinomycetes</taxon>
        <taxon>Micromonosporales</taxon>
        <taxon>Micromonosporaceae</taxon>
        <taxon>Catellatospora</taxon>
    </lineage>
</organism>
<dbReference type="AlphaFoldDB" id="A0A8J3PDB2"/>